<comment type="caution">
    <text evidence="1">The sequence shown here is derived from an EMBL/GenBank/DDBJ whole genome shotgun (WGS) entry which is preliminary data.</text>
</comment>
<protein>
    <submittedName>
        <fullName evidence="1">Uncharacterized protein</fullName>
    </submittedName>
</protein>
<dbReference type="InParanoid" id="H0ENL8"/>
<dbReference type="HOGENOM" id="CLU_2831414_0_0_1"/>
<name>H0ENL8_GLAL7</name>
<keyword evidence="2" id="KW-1185">Reference proteome</keyword>
<dbReference type="EMBL" id="AGUE01000104">
    <property type="protein sequence ID" value="EHK99900.1"/>
    <property type="molecule type" value="Genomic_DNA"/>
</dbReference>
<evidence type="ECO:0000313" key="2">
    <source>
        <dbReference type="Proteomes" id="UP000005446"/>
    </source>
</evidence>
<reference evidence="1 2" key="1">
    <citation type="journal article" date="2012" name="Eukaryot. Cell">
        <title>Genome sequence of the fungus Glarea lozoyensis: the first genome sequence of a species from the Helotiaceae family.</title>
        <authorList>
            <person name="Youssar L."/>
            <person name="Gruening B.A."/>
            <person name="Erxleben A."/>
            <person name="Guenther S."/>
            <person name="Huettel W."/>
        </authorList>
    </citation>
    <scope>NUCLEOTIDE SEQUENCE [LARGE SCALE GENOMIC DNA]</scope>
    <source>
        <strain evidence="2">ATCC 74030 / MF5533</strain>
    </source>
</reference>
<proteinExistence type="predicted"/>
<organism evidence="1 2">
    <name type="scientific">Glarea lozoyensis (strain ATCC 74030 / MF5533)</name>
    <dbReference type="NCBI Taxonomy" id="1104152"/>
    <lineage>
        <taxon>Eukaryota</taxon>
        <taxon>Fungi</taxon>
        <taxon>Dikarya</taxon>
        <taxon>Ascomycota</taxon>
        <taxon>Pezizomycotina</taxon>
        <taxon>Leotiomycetes</taxon>
        <taxon>Helotiales</taxon>
        <taxon>Helotiaceae</taxon>
        <taxon>Glarea</taxon>
    </lineage>
</organism>
<accession>H0ENL8</accession>
<evidence type="ECO:0000313" key="1">
    <source>
        <dbReference type="EMBL" id="EHK99900.1"/>
    </source>
</evidence>
<dbReference type="AlphaFoldDB" id="H0ENL8"/>
<sequence length="66" mass="7590">MFLLYDRAFRSCYERKLANVGPEVYSSIKASQTSKCPQTRMIPRNGIVASILFWIESSEEEGIIEE</sequence>
<dbReference type="Proteomes" id="UP000005446">
    <property type="component" value="Unassembled WGS sequence"/>
</dbReference>
<gene>
    <name evidence="1" type="ORF">M7I_4226</name>
</gene>